<sequence length="250" mass="26560">MARIGGRDVATYDIGVLGAGLVVFISSFLPWYGVKLNRYNYSWSAWHSGFLAWFPVLLCLAIAGLVAAQVLGRFRMPAVGPIPPALVFTIASGFALLLIVIRWATLPDVPAYLDSDVKSGARAGLFLGLFAVLALTAFTALRHVSGAGQTPAAGPPGYPYGPPQPGWPQGQQPGAPQPGAYQQPPQGGWQQGQQPGQVPGGWQQGQPQGGDPQSGWQQYPPQQGQQQGGWQQYPPQQGQQQGGWPQNPQG</sequence>
<dbReference type="KEGG" id="fri:FraEuI1c_5007"/>
<feature type="compositionally biased region" description="Low complexity" evidence="1">
    <location>
        <begin position="204"/>
        <end position="250"/>
    </location>
</feature>
<reference evidence="3 4" key="1">
    <citation type="submission" date="2010-10" db="EMBL/GenBank/DDBJ databases">
        <title>Complete sequence of Frankia sp. EuI1c.</title>
        <authorList>
            <consortium name="US DOE Joint Genome Institute"/>
            <person name="Lucas S."/>
            <person name="Copeland A."/>
            <person name="Lapidus A."/>
            <person name="Cheng J.-F."/>
            <person name="Bruce D."/>
            <person name="Goodwin L."/>
            <person name="Pitluck S."/>
            <person name="Chertkov O."/>
            <person name="Detter J.C."/>
            <person name="Han C."/>
            <person name="Tapia R."/>
            <person name="Land M."/>
            <person name="Hauser L."/>
            <person name="Jeffries C."/>
            <person name="Kyrpides N."/>
            <person name="Ivanova N."/>
            <person name="Mikhailova N."/>
            <person name="Beauchemin N."/>
            <person name="Sen A."/>
            <person name="Sur S.A."/>
            <person name="Gtari M."/>
            <person name="Wall L."/>
            <person name="Tisa L."/>
            <person name="Woyke T."/>
        </authorList>
    </citation>
    <scope>NUCLEOTIDE SEQUENCE [LARGE SCALE GENOMIC DNA]</scope>
    <source>
        <strain evidence="4">DSM 45817 / CECT 9037 / EuI1c</strain>
    </source>
</reference>
<feature type="transmembrane region" description="Helical" evidence="2">
    <location>
        <begin position="123"/>
        <end position="141"/>
    </location>
</feature>
<proteinExistence type="predicted"/>
<keyword evidence="4" id="KW-1185">Reference proteome</keyword>
<evidence type="ECO:0000313" key="4">
    <source>
        <dbReference type="Proteomes" id="UP000002484"/>
    </source>
</evidence>
<feature type="compositionally biased region" description="Low complexity" evidence="1">
    <location>
        <begin position="167"/>
        <end position="197"/>
    </location>
</feature>
<dbReference type="HOGENOM" id="CLU_926704_0_0_11"/>
<evidence type="ECO:0000313" key="3">
    <source>
        <dbReference type="EMBL" id="ADP82996.1"/>
    </source>
</evidence>
<keyword evidence="2" id="KW-1133">Transmembrane helix</keyword>
<dbReference type="AlphaFoldDB" id="E3J346"/>
<feature type="compositionally biased region" description="Pro residues" evidence="1">
    <location>
        <begin position="153"/>
        <end position="166"/>
    </location>
</feature>
<dbReference type="EMBL" id="CP002299">
    <property type="protein sequence ID" value="ADP82996.1"/>
    <property type="molecule type" value="Genomic_DNA"/>
</dbReference>
<evidence type="ECO:0000256" key="2">
    <source>
        <dbReference type="SAM" id="Phobius"/>
    </source>
</evidence>
<accession>E3J346</accession>
<feature type="region of interest" description="Disordered" evidence="1">
    <location>
        <begin position="148"/>
        <end position="250"/>
    </location>
</feature>
<feature type="transmembrane region" description="Helical" evidence="2">
    <location>
        <begin position="12"/>
        <end position="32"/>
    </location>
</feature>
<organism evidence="3 4">
    <name type="scientific">Pseudofrankia inefficax (strain DSM 45817 / CECT 9037 / DDB 130130 / EuI1c)</name>
    <name type="common">Frankia inefficax</name>
    <dbReference type="NCBI Taxonomy" id="298654"/>
    <lineage>
        <taxon>Bacteria</taxon>
        <taxon>Bacillati</taxon>
        <taxon>Actinomycetota</taxon>
        <taxon>Actinomycetes</taxon>
        <taxon>Frankiales</taxon>
        <taxon>Frankiaceae</taxon>
        <taxon>Pseudofrankia</taxon>
    </lineage>
</organism>
<feature type="transmembrane region" description="Helical" evidence="2">
    <location>
        <begin position="84"/>
        <end position="103"/>
    </location>
</feature>
<dbReference type="Proteomes" id="UP000002484">
    <property type="component" value="Chromosome"/>
</dbReference>
<dbReference type="STRING" id="298654.FraEuI1c_5007"/>
<dbReference type="RefSeq" id="WP_013426114.1">
    <property type="nucleotide sequence ID" value="NC_014666.1"/>
</dbReference>
<dbReference type="eggNOG" id="ENOG5030IBV">
    <property type="taxonomic scope" value="Bacteria"/>
</dbReference>
<protein>
    <submittedName>
        <fullName evidence="3">Uncharacterized protein</fullName>
    </submittedName>
</protein>
<dbReference type="OrthoDB" id="3215573at2"/>
<feature type="transmembrane region" description="Helical" evidence="2">
    <location>
        <begin position="52"/>
        <end position="72"/>
    </location>
</feature>
<keyword evidence="2" id="KW-0472">Membrane</keyword>
<keyword evidence="2" id="KW-0812">Transmembrane</keyword>
<name>E3J346_PSEI1</name>
<dbReference type="InParanoid" id="E3J346"/>
<evidence type="ECO:0000256" key="1">
    <source>
        <dbReference type="SAM" id="MobiDB-lite"/>
    </source>
</evidence>
<gene>
    <name evidence="3" type="ordered locus">FraEuI1c_5007</name>
</gene>